<evidence type="ECO:0000259" key="1">
    <source>
        <dbReference type="PROSITE" id="PS50280"/>
    </source>
</evidence>
<dbReference type="Pfam" id="PF00856">
    <property type="entry name" value="SET"/>
    <property type="match status" value="1"/>
</dbReference>
<evidence type="ECO:0000313" key="2">
    <source>
        <dbReference type="EMBL" id="SFJ61513.1"/>
    </source>
</evidence>
<organism evidence="2 3">
    <name type="scientific">Planctomicrobium piriforme</name>
    <dbReference type="NCBI Taxonomy" id="1576369"/>
    <lineage>
        <taxon>Bacteria</taxon>
        <taxon>Pseudomonadati</taxon>
        <taxon>Planctomycetota</taxon>
        <taxon>Planctomycetia</taxon>
        <taxon>Planctomycetales</taxon>
        <taxon>Planctomycetaceae</taxon>
        <taxon>Planctomicrobium</taxon>
    </lineage>
</organism>
<dbReference type="PROSITE" id="PS50280">
    <property type="entry name" value="SET"/>
    <property type="match status" value="1"/>
</dbReference>
<dbReference type="OrthoDB" id="279507at2"/>
<protein>
    <recommendedName>
        <fullName evidence="1">SET domain-containing protein</fullName>
    </recommendedName>
</protein>
<dbReference type="InterPro" id="IPR001214">
    <property type="entry name" value="SET_dom"/>
</dbReference>
<dbReference type="PIRSF" id="PIRSF022536">
    <property type="entry name" value="A612L_SET"/>
    <property type="match status" value="1"/>
</dbReference>
<dbReference type="AlphaFoldDB" id="A0A1I3SSZ3"/>
<evidence type="ECO:0000313" key="3">
    <source>
        <dbReference type="Proteomes" id="UP000199518"/>
    </source>
</evidence>
<dbReference type="SUPFAM" id="SSF82199">
    <property type="entry name" value="SET domain"/>
    <property type="match status" value="1"/>
</dbReference>
<dbReference type="EMBL" id="FOQD01000025">
    <property type="protein sequence ID" value="SFJ61513.1"/>
    <property type="molecule type" value="Genomic_DNA"/>
</dbReference>
<dbReference type="RefSeq" id="WP_092056857.1">
    <property type="nucleotide sequence ID" value="NZ_FOQD01000025.1"/>
</dbReference>
<accession>A0A1I3SSZ3</accession>
<reference evidence="3" key="1">
    <citation type="submission" date="2016-10" db="EMBL/GenBank/DDBJ databases">
        <authorList>
            <person name="Varghese N."/>
            <person name="Submissions S."/>
        </authorList>
    </citation>
    <scope>NUCLEOTIDE SEQUENCE [LARGE SCALE GENOMIC DNA]</scope>
    <source>
        <strain evidence="3">DSM 26348</strain>
    </source>
</reference>
<dbReference type="Proteomes" id="UP000199518">
    <property type="component" value="Unassembled WGS sequence"/>
</dbReference>
<sequence length="126" mass="14312">MAHSQSEYLEVRYTKDKGRGVFARQLIPAGTVFERVPLIVVTWDKIDESELAHYAYAWTEKKAVIALGYGSLYNHSFKPNAYYEDGGRQTKSFTAIRDIQPGEEVTINYNGDPKDKTNDLGFDVVE</sequence>
<dbReference type="Gene3D" id="2.170.270.10">
    <property type="entry name" value="SET domain"/>
    <property type="match status" value="1"/>
</dbReference>
<dbReference type="STRING" id="1576369.SAMN05421753_12558"/>
<dbReference type="SMART" id="SM00317">
    <property type="entry name" value="SET"/>
    <property type="match status" value="1"/>
</dbReference>
<dbReference type="GO" id="GO:0062122">
    <property type="term" value="F:histone H3K37 methyltransferase activity"/>
    <property type="evidence" value="ECO:0007669"/>
    <property type="project" value="InterPro"/>
</dbReference>
<name>A0A1I3SSZ3_9PLAN</name>
<gene>
    <name evidence="2" type="ORF">SAMN05421753_12558</name>
</gene>
<dbReference type="CDD" id="cd10540">
    <property type="entry name" value="SET_SpSet7-like"/>
    <property type="match status" value="1"/>
</dbReference>
<dbReference type="InterPro" id="IPR009207">
    <property type="entry name" value="SET7_MeTrfase"/>
</dbReference>
<dbReference type="PANTHER" id="PTHR12197:SF251">
    <property type="entry name" value="EG:BACR7C10.4 PROTEIN"/>
    <property type="match status" value="1"/>
</dbReference>
<dbReference type="PANTHER" id="PTHR12197">
    <property type="entry name" value="HISTONE-LYSINE N-METHYLTRANSFERASE SMYD"/>
    <property type="match status" value="1"/>
</dbReference>
<feature type="domain" description="SET" evidence="1">
    <location>
        <begin position="7"/>
        <end position="110"/>
    </location>
</feature>
<keyword evidence="3" id="KW-1185">Reference proteome</keyword>
<dbReference type="InterPro" id="IPR050869">
    <property type="entry name" value="H3K4_H4K5_MeTrfase"/>
</dbReference>
<dbReference type="InterPro" id="IPR046341">
    <property type="entry name" value="SET_dom_sf"/>
</dbReference>
<proteinExistence type="predicted"/>